<evidence type="ECO:0000313" key="3">
    <source>
        <dbReference type="EMBL" id="BAD33518.1"/>
    </source>
</evidence>
<proteinExistence type="predicted"/>
<evidence type="ECO:0000313" key="4">
    <source>
        <dbReference type="Proteomes" id="UP000000763"/>
    </source>
</evidence>
<name>Q69PS2_ORYSJ</name>
<feature type="region of interest" description="Disordered" evidence="1">
    <location>
        <begin position="1"/>
        <end position="33"/>
    </location>
</feature>
<dbReference type="EMBL" id="AP004811">
    <property type="protein sequence ID" value="BAD33282.1"/>
    <property type="molecule type" value="Genomic_DNA"/>
</dbReference>
<organism evidence="3 4">
    <name type="scientific">Oryza sativa subsp. japonica</name>
    <name type="common">Rice</name>
    <dbReference type="NCBI Taxonomy" id="39947"/>
    <lineage>
        <taxon>Eukaryota</taxon>
        <taxon>Viridiplantae</taxon>
        <taxon>Streptophyta</taxon>
        <taxon>Embryophyta</taxon>
        <taxon>Tracheophyta</taxon>
        <taxon>Spermatophyta</taxon>
        <taxon>Magnoliopsida</taxon>
        <taxon>Liliopsida</taxon>
        <taxon>Poales</taxon>
        <taxon>Poaceae</taxon>
        <taxon>BOP clade</taxon>
        <taxon>Oryzoideae</taxon>
        <taxon>Oryzeae</taxon>
        <taxon>Oryzinae</taxon>
        <taxon>Oryza</taxon>
        <taxon>Oryza sativa</taxon>
    </lineage>
</organism>
<evidence type="ECO:0000313" key="2">
    <source>
        <dbReference type="EMBL" id="BAD33282.1"/>
    </source>
</evidence>
<feature type="compositionally biased region" description="Basic and acidic residues" evidence="1">
    <location>
        <begin position="1"/>
        <end position="19"/>
    </location>
</feature>
<accession>Q69PS2</accession>
<reference evidence="4" key="4">
    <citation type="journal article" date="2008" name="Nucleic Acids Res.">
        <title>The rice annotation project database (RAP-DB): 2008 update.</title>
        <authorList>
            <consortium name="The rice annotation project (RAP)"/>
        </authorList>
    </citation>
    <scope>GENOME REANNOTATION</scope>
    <source>
        <strain evidence="4">cv. Nipponbare</strain>
    </source>
</reference>
<reference evidence="3" key="2">
    <citation type="submission" date="2002-06" db="EMBL/GenBank/DDBJ databases">
        <title>Oryza sativa nipponbare(GA3) genomic DNA, chromosome 6, BAC clone:OSJNBb0039F24.</title>
        <authorList>
            <person name="Sasaki T."/>
            <person name="Matsumoto T."/>
            <person name="Katayose Y."/>
        </authorList>
    </citation>
    <scope>NUCLEOTIDE SEQUENCE</scope>
</reference>
<reference evidence="4" key="3">
    <citation type="journal article" date="2005" name="Nature">
        <title>The map-based sequence of the rice genome.</title>
        <authorList>
            <consortium name="International rice genome sequencing project (IRGSP)"/>
            <person name="Matsumoto T."/>
            <person name="Wu J."/>
            <person name="Kanamori H."/>
            <person name="Katayose Y."/>
            <person name="Fujisawa M."/>
            <person name="Namiki N."/>
            <person name="Mizuno H."/>
            <person name="Yamamoto K."/>
            <person name="Antonio B.A."/>
            <person name="Baba T."/>
            <person name="Sakata K."/>
            <person name="Nagamura Y."/>
            <person name="Aoki H."/>
            <person name="Arikawa K."/>
            <person name="Arita K."/>
            <person name="Bito T."/>
            <person name="Chiden Y."/>
            <person name="Fujitsuka N."/>
            <person name="Fukunaka R."/>
            <person name="Hamada M."/>
            <person name="Harada C."/>
            <person name="Hayashi A."/>
            <person name="Hijishita S."/>
            <person name="Honda M."/>
            <person name="Hosokawa S."/>
            <person name="Ichikawa Y."/>
            <person name="Idonuma A."/>
            <person name="Iijima M."/>
            <person name="Ikeda M."/>
            <person name="Ikeno M."/>
            <person name="Ito K."/>
            <person name="Ito S."/>
            <person name="Ito T."/>
            <person name="Ito Y."/>
            <person name="Ito Y."/>
            <person name="Iwabuchi A."/>
            <person name="Kamiya K."/>
            <person name="Karasawa W."/>
            <person name="Kurita K."/>
            <person name="Katagiri S."/>
            <person name="Kikuta A."/>
            <person name="Kobayashi H."/>
            <person name="Kobayashi N."/>
            <person name="Machita K."/>
            <person name="Maehara T."/>
            <person name="Masukawa M."/>
            <person name="Mizubayashi T."/>
            <person name="Mukai Y."/>
            <person name="Nagasaki H."/>
            <person name="Nagata Y."/>
            <person name="Naito S."/>
            <person name="Nakashima M."/>
            <person name="Nakama Y."/>
            <person name="Nakamichi Y."/>
            <person name="Nakamura M."/>
            <person name="Meguro A."/>
            <person name="Negishi M."/>
            <person name="Ohta I."/>
            <person name="Ohta T."/>
            <person name="Okamoto M."/>
            <person name="Ono N."/>
            <person name="Saji S."/>
            <person name="Sakaguchi M."/>
            <person name="Sakai K."/>
            <person name="Shibata M."/>
            <person name="Shimokawa T."/>
            <person name="Song J."/>
            <person name="Takazaki Y."/>
            <person name="Terasawa K."/>
            <person name="Tsugane M."/>
            <person name="Tsuji K."/>
            <person name="Ueda S."/>
            <person name="Waki K."/>
            <person name="Yamagata H."/>
            <person name="Yamamoto M."/>
            <person name="Yamamoto S."/>
            <person name="Yamane H."/>
            <person name="Yoshiki S."/>
            <person name="Yoshihara R."/>
            <person name="Yukawa K."/>
            <person name="Zhong H."/>
            <person name="Yano M."/>
            <person name="Yuan Q."/>
            <person name="Ouyang S."/>
            <person name="Liu J."/>
            <person name="Jones K.M."/>
            <person name="Gansberger K."/>
            <person name="Moffat K."/>
            <person name="Hill J."/>
            <person name="Bera J."/>
            <person name="Fadrosh D."/>
            <person name="Jin S."/>
            <person name="Johri S."/>
            <person name="Kim M."/>
            <person name="Overton L."/>
            <person name="Reardon M."/>
            <person name="Tsitrin T."/>
            <person name="Vuong H."/>
            <person name="Weaver B."/>
            <person name="Ciecko A."/>
            <person name="Tallon L."/>
            <person name="Jackson J."/>
            <person name="Pai G."/>
            <person name="Aken S.V."/>
            <person name="Utterback T."/>
            <person name="Reidmuller S."/>
            <person name="Feldblyum T."/>
            <person name="Hsiao J."/>
            <person name="Zismann V."/>
            <person name="Iobst S."/>
            <person name="de Vazeille A.R."/>
            <person name="Buell C.R."/>
            <person name="Ying K."/>
            <person name="Li Y."/>
            <person name="Lu T."/>
            <person name="Huang Y."/>
            <person name="Zhao Q."/>
            <person name="Feng Q."/>
            <person name="Zhang L."/>
            <person name="Zhu J."/>
            <person name="Weng Q."/>
            <person name="Mu J."/>
            <person name="Lu Y."/>
            <person name="Fan D."/>
            <person name="Liu Y."/>
            <person name="Guan J."/>
            <person name="Zhang Y."/>
            <person name="Yu S."/>
            <person name="Liu X."/>
            <person name="Zhang Y."/>
            <person name="Hong G."/>
            <person name="Han B."/>
            <person name="Choisne N."/>
            <person name="Demange N."/>
            <person name="Orjeda G."/>
            <person name="Samain S."/>
            <person name="Cattolico L."/>
            <person name="Pelletier E."/>
            <person name="Couloux A."/>
            <person name="Segurens B."/>
            <person name="Wincker P."/>
            <person name="D'Hont A."/>
            <person name="Scarpelli C."/>
            <person name="Weissenbach J."/>
            <person name="Salanoubat M."/>
            <person name="Quetier F."/>
            <person name="Yu Y."/>
            <person name="Kim H.R."/>
            <person name="Rambo T."/>
            <person name="Currie J."/>
            <person name="Collura K."/>
            <person name="Luo M."/>
            <person name="Yang T."/>
            <person name="Ammiraju J.S.S."/>
            <person name="Engler F."/>
            <person name="Soderlund C."/>
            <person name="Wing R.A."/>
            <person name="Palmer L.E."/>
            <person name="de la Bastide M."/>
            <person name="Spiegel L."/>
            <person name="Nascimento L."/>
            <person name="Zutavern T."/>
            <person name="O'Shaughnessy A."/>
            <person name="Dike S."/>
            <person name="Dedhia N."/>
            <person name="Preston R."/>
            <person name="Balija V."/>
            <person name="McCombie W.R."/>
            <person name="Chow T."/>
            <person name="Chen H."/>
            <person name="Chung M."/>
            <person name="Chen C."/>
            <person name="Shaw J."/>
            <person name="Wu H."/>
            <person name="Hsiao K."/>
            <person name="Chao Y."/>
            <person name="Chu M."/>
            <person name="Cheng C."/>
            <person name="Hour A."/>
            <person name="Lee P."/>
            <person name="Lin S."/>
            <person name="Lin Y."/>
            <person name="Liou J."/>
            <person name="Liu S."/>
            <person name="Hsing Y."/>
            <person name="Raghuvanshi S."/>
            <person name="Mohanty A."/>
            <person name="Bharti A.K."/>
            <person name="Gaur A."/>
            <person name="Gupta V."/>
            <person name="Kumar D."/>
            <person name="Ravi V."/>
            <person name="Vij S."/>
            <person name="Kapur A."/>
            <person name="Khurana P."/>
            <person name="Khurana P."/>
            <person name="Khurana J.P."/>
            <person name="Tyagi A.K."/>
            <person name="Gaikwad K."/>
            <person name="Singh A."/>
            <person name="Dalal V."/>
            <person name="Srivastava S."/>
            <person name="Dixit A."/>
            <person name="Pal A.K."/>
            <person name="Ghazi I.A."/>
            <person name="Yadav M."/>
            <person name="Pandit A."/>
            <person name="Bhargava A."/>
            <person name="Sureshbabu K."/>
            <person name="Batra K."/>
            <person name="Sharma T.R."/>
            <person name="Mohapatra T."/>
            <person name="Singh N.K."/>
            <person name="Messing J."/>
            <person name="Nelson A.B."/>
            <person name="Fuks G."/>
            <person name="Kavchok S."/>
            <person name="Keizer G."/>
            <person name="Linton E."/>
            <person name="Llaca V."/>
            <person name="Song R."/>
            <person name="Tanyolac B."/>
            <person name="Young S."/>
            <person name="Ho-Il K."/>
            <person name="Hahn J.H."/>
            <person name="Sangsakoo G."/>
            <person name="Vanavichit A."/>
            <person name="de Mattos Luiz.A.T."/>
            <person name="Zimmer P.D."/>
            <person name="Malone G."/>
            <person name="Dellagostin O."/>
            <person name="de Oliveira A.C."/>
            <person name="Bevan M."/>
            <person name="Bancroft I."/>
            <person name="Minx P."/>
            <person name="Cordum H."/>
            <person name="Wilson R."/>
            <person name="Cheng Z."/>
            <person name="Jin W."/>
            <person name="Jiang J."/>
            <person name="Leong S.A."/>
            <person name="Iwama H."/>
            <person name="Gojobori T."/>
            <person name="Itoh T."/>
            <person name="Niimura Y."/>
            <person name="Fujii Y."/>
            <person name="Habara T."/>
            <person name="Sakai H."/>
            <person name="Sato Y."/>
            <person name="Wilson G."/>
            <person name="Kumar K."/>
            <person name="McCouch S."/>
            <person name="Juretic N."/>
            <person name="Hoen D."/>
            <person name="Wright S."/>
            <person name="Bruskiewich R."/>
            <person name="Bureau T."/>
            <person name="Miyao A."/>
            <person name="Hirochika H."/>
            <person name="Nishikawa T."/>
            <person name="Kadowaki K."/>
            <person name="Sugiura M."/>
            <person name="Burr B."/>
            <person name="Sasaki T."/>
        </authorList>
    </citation>
    <scope>NUCLEOTIDE SEQUENCE [LARGE SCALE GENOMIC DNA]</scope>
    <source>
        <strain evidence="4">cv. Nipponbare</strain>
    </source>
</reference>
<dbReference type="Proteomes" id="UP000000763">
    <property type="component" value="Chromosome 6"/>
</dbReference>
<feature type="compositionally biased region" description="Basic residues" evidence="1">
    <location>
        <begin position="20"/>
        <end position="29"/>
    </location>
</feature>
<dbReference type="AlphaFoldDB" id="Q69PS2"/>
<dbReference type="EMBL" id="AP005477">
    <property type="protein sequence ID" value="BAD33518.1"/>
    <property type="molecule type" value="Genomic_DNA"/>
</dbReference>
<reference evidence="2" key="1">
    <citation type="submission" date="2002-03" db="EMBL/GenBank/DDBJ databases">
        <title>Oryza sativa nipponbare(GA3) genomic DNA, chromosome 6, PAC clone:P0019A05.</title>
        <authorList>
            <person name="Sasaki T."/>
            <person name="Matsumoto T."/>
            <person name="Yamamoto K."/>
        </authorList>
    </citation>
    <scope>NUCLEOTIDE SEQUENCE</scope>
</reference>
<evidence type="ECO:0000256" key="1">
    <source>
        <dbReference type="SAM" id="MobiDB-lite"/>
    </source>
</evidence>
<sequence length="53" mass="6448">MGRPNKEEAERGRDWADGPRRKKWRKKKKETGEDFSWEAWGTQEKFHHAISDY</sequence>
<protein>
    <submittedName>
        <fullName evidence="3">Uncharacterized protein</fullName>
    </submittedName>
</protein>
<gene>
    <name evidence="3" type="ORF">OSJNBb0039F24.30</name>
    <name evidence="2" type="ORF">P0019A05.17</name>
</gene>